<feature type="region of interest" description="Disordered" evidence="7">
    <location>
        <begin position="201"/>
        <end position="249"/>
    </location>
</feature>
<dbReference type="GO" id="GO:0003700">
    <property type="term" value="F:DNA-binding transcription factor activity"/>
    <property type="evidence" value="ECO:0007669"/>
    <property type="project" value="InterPro"/>
</dbReference>
<comment type="caution">
    <text evidence="9">The sequence shown here is derived from an EMBL/GenBank/DDBJ whole genome shotgun (WGS) entry which is preliminary data.</text>
</comment>
<evidence type="ECO:0000313" key="9">
    <source>
        <dbReference type="EMBL" id="OQR97711.1"/>
    </source>
</evidence>
<evidence type="ECO:0000256" key="7">
    <source>
        <dbReference type="SAM" id="MobiDB-lite"/>
    </source>
</evidence>
<dbReference type="InterPro" id="IPR046347">
    <property type="entry name" value="bZIP_sf"/>
</dbReference>
<dbReference type="AlphaFoldDB" id="A0A1V9ZII0"/>
<reference evidence="9 10" key="1">
    <citation type="journal article" date="2014" name="Genome Biol. Evol.">
        <title>The secreted proteins of Achlya hypogyna and Thraustotheca clavata identify the ancestral oomycete secretome and reveal gene acquisitions by horizontal gene transfer.</title>
        <authorList>
            <person name="Misner I."/>
            <person name="Blouin N."/>
            <person name="Leonard G."/>
            <person name="Richards T.A."/>
            <person name="Lane C.E."/>
        </authorList>
    </citation>
    <scope>NUCLEOTIDE SEQUENCE [LARGE SCALE GENOMIC DNA]</scope>
    <source>
        <strain evidence="9 10">ATCC 48635</strain>
    </source>
</reference>
<comment type="similarity">
    <text evidence="2">Belongs to the bZIP family.</text>
</comment>
<feature type="compositionally biased region" description="Basic and acidic residues" evidence="7">
    <location>
        <begin position="141"/>
        <end position="150"/>
    </location>
</feature>
<proteinExistence type="inferred from homology"/>
<keyword evidence="6" id="KW-0539">Nucleus</keyword>
<evidence type="ECO:0000259" key="8">
    <source>
        <dbReference type="PROSITE" id="PS50217"/>
    </source>
</evidence>
<dbReference type="Pfam" id="PF00170">
    <property type="entry name" value="bZIP_1"/>
    <property type="match status" value="1"/>
</dbReference>
<evidence type="ECO:0000256" key="5">
    <source>
        <dbReference type="ARBA" id="ARBA00023163"/>
    </source>
</evidence>
<keyword evidence="3" id="KW-0805">Transcription regulation</keyword>
<dbReference type="GO" id="GO:0005634">
    <property type="term" value="C:nucleus"/>
    <property type="evidence" value="ECO:0007669"/>
    <property type="project" value="UniProtKB-SubCell"/>
</dbReference>
<dbReference type="CDD" id="cd14686">
    <property type="entry name" value="bZIP"/>
    <property type="match status" value="1"/>
</dbReference>
<evidence type="ECO:0000256" key="2">
    <source>
        <dbReference type="ARBA" id="ARBA00007163"/>
    </source>
</evidence>
<evidence type="ECO:0000256" key="1">
    <source>
        <dbReference type="ARBA" id="ARBA00004123"/>
    </source>
</evidence>
<evidence type="ECO:0000256" key="6">
    <source>
        <dbReference type="ARBA" id="ARBA00023242"/>
    </source>
</evidence>
<protein>
    <recommendedName>
        <fullName evidence="8">BZIP domain-containing protein</fullName>
    </recommendedName>
</protein>
<dbReference type="Proteomes" id="UP000243579">
    <property type="component" value="Unassembled WGS sequence"/>
</dbReference>
<feature type="compositionally biased region" description="Basic and acidic residues" evidence="7">
    <location>
        <begin position="49"/>
        <end position="60"/>
    </location>
</feature>
<dbReference type="InterPro" id="IPR004827">
    <property type="entry name" value="bZIP"/>
</dbReference>
<dbReference type="PROSITE" id="PS50217">
    <property type="entry name" value="BZIP"/>
    <property type="match status" value="1"/>
</dbReference>
<dbReference type="PANTHER" id="PTHR47416:SF8">
    <property type="entry name" value="BASIC-LEUCINE ZIPPER TRANSCRIPTION FACTOR E-RELATED"/>
    <property type="match status" value="1"/>
</dbReference>
<accession>A0A1V9ZII0</accession>
<dbReference type="OrthoDB" id="78418at2759"/>
<organism evidence="9 10">
    <name type="scientific">Achlya hypogyna</name>
    <name type="common">Oomycete</name>
    <name type="synonym">Protoachlya hypogyna</name>
    <dbReference type="NCBI Taxonomy" id="1202772"/>
    <lineage>
        <taxon>Eukaryota</taxon>
        <taxon>Sar</taxon>
        <taxon>Stramenopiles</taxon>
        <taxon>Oomycota</taxon>
        <taxon>Saprolegniomycetes</taxon>
        <taxon>Saprolegniales</taxon>
        <taxon>Achlyaceae</taxon>
        <taxon>Achlya</taxon>
    </lineage>
</organism>
<dbReference type="SUPFAM" id="SSF57959">
    <property type="entry name" value="Leucine zipper domain"/>
    <property type="match status" value="1"/>
</dbReference>
<feature type="region of interest" description="Disordered" evidence="7">
    <location>
        <begin position="136"/>
        <end position="176"/>
    </location>
</feature>
<feature type="domain" description="BZIP" evidence="8">
    <location>
        <begin position="61"/>
        <end position="105"/>
    </location>
</feature>
<dbReference type="PANTHER" id="PTHR47416">
    <property type="entry name" value="BASIC-LEUCINE ZIPPER TRANSCRIPTION FACTOR F-RELATED"/>
    <property type="match status" value="1"/>
</dbReference>
<sequence>MGNYSRATVPKLPLFMEAFEDDDQPHATSGSPAGSSDDDDGSHKRRKKDHDDDHGSGGDHRKLKNREAAALSRRRNKDRMETLQRRVFDMESMNTRLRALVDELQWKMVSHGLEHEVHECHAQAGIIVNGTHVALQSPRRKPQEVSREKQSPMASFPSAHMGPSMRPQFPSGEQRRFASPFPAQSFMHPPLIPPRESRQEIQMESHVSALLGLQFSQPTAKPEPPPPSSYPPFPYPQYDQQGYLPYRAT</sequence>
<evidence type="ECO:0000256" key="4">
    <source>
        <dbReference type="ARBA" id="ARBA00023125"/>
    </source>
</evidence>
<comment type="subcellular location">
    <subcellularLocation>
        <location evidence="1">Nucleus</location>
    </subcellularLocation>
</comment>
<evidence type="ECO:0000256" key="3">
    <source>
        <dbReference type="ARBA" id="ARBA00023015"/>
    </source>
</evidence>
<dbReference type="EMBL" id="JNBR01000098">
    <property type="protein sequence ID" value="OQR97711.1"/>
    <property type="molecule type" value="Genomic_DNA"/>
</dbReference>
<gene>
    <name evidence="9" type="ORF">ACHHYP_10071</name>
</gene>
<evidence type="ECO:0000313" key="10">
    <source>
        <dbReference type="Proteomes" id="UP000243579"/>
    </source>
</evidence>
<keyword evidence="4" id="KW-0238">DNA-binding</keyword>
<name>A0A1V9ZII0_ACHHY</name>
<dbReference type="SMART" id="SM00338">
    <property type="entry name" value="BRLZ"/>
    <property type="match status" value="1"/>
</dbReference>
<keyword evidence="5" id="KW-0804">Transcription</keyword>
<keyword evidence="10" id="KW-1185">Reference proteome</keyword>
<feature type="compositionally biased region" description="Pro residues" evidence="7">
    <location>
        <begin position="221"/>
        <end position="235"/>
    </location>
</feature>
<feature type="region of interest" description="Disordered" evidence="7">
    <location>
        <begin position="15"/>
        <end position="78"/>
    </location>
</feature>
<dbReference type="Gene3D" id="1.20.5.170">
    <property type="match status" value="1"/>
</dbReference>
<dbReference type="GO" id="GO:0003677">
    <property type="term" value="F:DNA binding"/>
    <property type="evidence" value="ECO:0007669"/>
    <property type="project" value="UniProtKB-KW"/>
</dbReference>